<proteinExistence type="predicted"/>
<feature type="region of interest" description="Disordered" evidence="1">
    <location>
        <begin position="115"/>
        <end position="147"/>
    </location>
</feature>
<dbReference type="Pfam" id="PF13730">
    <property type="entry name" value="HTH_36"/>
    <property type="match status" value="1"/>
</dbReference>
<dbReference type="Proteomes" id="UP000194151">
    <property type="component" value="Chromosome"/>
</dbReference>
<dbReference type="STRING" id="1416806.CAL12_20265"/>
<evidence type="ECO:0008006" key="4">
    <source>
        <dbReference type="Google" id="ProtNLM"/>
    </source>
</evidence>
<name>A0A1W6YPI4_9BORD</name>
<dbReference type="KEGG" id="bgv:CAL12_20265"/>
<reference evidence="2 3" key="1">
    <citation type="submission" date="2017-05" db="EMBL/GenBank/DDBJ databases">
        <title>Complete and WGS of Bordetella genogroups.</title>
        <authorList>
            <person name="Spilker T."/>
            <person name="LiPuma J."/>
        </authorList>
    </citation>
    <scope>NUCLEOTIDE SEQUENCE [LARGE SCALE GENOMIC DNA]</scope>
    <source>
        <strain evidence="2 3">AU19157</strain>
    </source>
</reference>
<evidence type="ECO:0000313" key="2">
    <source>
        <dbReference type="EMBL" id="ARP82918.1"/>
    </source>
</evidence>
<keyword evidence="3" id="KW-1185">Reference proteome</keyword>
<dbReference type="EMBL" id="CP021108">
    <property type="protein sequence ID" value="ARP82918.1"/>
    <property type="molecule type" value="Genomic_DNA"/>
</dbReference>
<organism evidence="2 3">
    <name type="scientific">Bordetella genomosp. 8</name>
    <dbReference type="NCBI Taxonomy" id="1416806"/>
    <lineage>
        <taxon>Bacteria</taxon>
        <taxon>Pseudomonadati</taxon>
        <taxon>Pseudomonadota</taxon>
        <taxon>Betaproteobacteria</taxon>
        <taxon>Burkholderiales</taxon>
        <taxon>Alcaligenaceae</taxon>
        <taxon>Bordetella</taxon>
    </lineage>
</organism>
<accession>A0A1W6YPI4</accession>
<evidence type="ECO:0000256" key="1">
    <source>
        <dbReference type="SAM" id="MobiDB-lite"/>
    </source>
</evidence>
<sequence length="348" mass="37290">MSVDASKWATRADVQKSSSKTVLMSLAHLVRYDASDWTAFASIEYLAKVTHLNRKTVIEALGRLRELGAIVDTGLRAGSNRSCVVYRLCPNAVPTLDFGAAPSYAGGHLQGHANQGGLDLAGDDDRGDVGGGGQPADAAEGTLPSQPAPLADLVACGEESAEICDTPAYSTMGHAPSTTVTESVGASHVTSSNLATATTNDTDAFRATAQPHPRRQAPHPPRASPCEPAGAGATRLPQGWTLPDRWRAWTCRERPHWSDEKIDAIAATFSAYWRTKAGQDGCSANWFESWRLWVFRERGDARHGCTPWHGSWSGIVAKGHSLGLHQEPDEPAPNFRARVLRAAELPPN</sequence>
<evidence type="ECO:0000313" key="3">
    <source>
        <dbReference type="Proteomes" id="UP000194151"/>
    </source>
</evidence>
<dbReference type="AlphaFoldDB" id="A0A1W6YPI4"/>
<feature type="region of interest" description="Disordered" evidence="1">
    <location>
        <begin position="209"/>
        <end position="238"/>
    </location>
</feature>
<dbReference type="RefSeq" id="WP_086066269.1">
    <property type="nucleotide sequence ID" value="NZ_CP021108.1"/>
</dbReference>
<protein>
    <recommendedName>
        <fullName evidence="4">Helix-turn-helix domain-containing protein</fullName>
    </recommendedName>
</protein>
<dbReference type="OrthoDB" id="5526813at2"/>
<gene>
    <name evidence="2" type="ORF">CAL12_20265</name>
</gene>